<evidence type="ECO:0000313" key="1">
    <source>
        <dbReference type="EnsemblPlants" id="AVESA.00010b.r2.2DG0355900.1.CDS.1"/>
    </source>
</evidence>
<accession>A0ACD5V143</accession>
<dbReference type="EnsemblPlants" id="AVESA.00010b.r2.2DG0355900.1">
    <property type="protein sequence ID" value="AVESA.00010b.r2.2DG0355900.1.CDS.1"/>
    <property type="gene ID" value="AVESA.00010b.r2.2DG0355900"/>
</dbReference>
<dbReference type="Proteomes" id="UP001732700">
    <property type="component" value="Chromosome 2D"/>
</dbReference>
<reference evidence="1" key="2">
    <citation type="submission" date="2025-09" db="UniProtKB">
        <authorList>
            <consortium name="EnsemblPlants"/>
        </authorList>
    </citation>
    <scope>IDENTIFICATION</scope>
</reference>
<evidence type="ECO:0000313" key="2">
    <source>
        <dbReference type="Proteomes" id="UP001732700"/>
    </source>
</evidence>
<name>A0ACD5V143_AVESA</name>
<sequence>MNGVDELAAASAGTGMQHRCKVCGKGFSAGRSLGGHMRSHISLGEVAPPEAYEDELRRVSANGGRSSGGGGGNGAVGYGLRENPKKTRRLSDFADDGEEDQGGADGGEHDKACRECGKLFSSWRSLFGHMRSHAPGAAADDEAEDVELGDEYFAAEPEAEEDEEEEMEEMAAAPMEPLAVAVMAAPPRRRRRSMRVAAPAPAPPPPPALSGFEKEQEDVALCLLMLSRDTTGGMWSSPEIEEPYSEKEWRKTKTTPKHPRLPRNSGYGYNSDDDSALFQYGDAKAKKIKKRRTSHYTLSSAGSPKQRRDVIAPPPPPKRTRYECPGCGRVFSSYQALGGHRASHKRINTSCSAPKAVPTIVAAIPAPEPSADTYTSFSTLSPSASPDSVAVSIAAPKNSTAGEKFECPVCFRVFGSGQALGGHKRSHMTAEGAYSEDGELFYGDAEQEQEYPAVAAAGSLDLNFPPATSDEP</sequence>
<proteinExistence type="predicted"/>
<protein>
    <submittedName>
        <fullName evidence="1">Uncharacterized protein</fullName>
    </submittedName>
</protein>
<keyword evidence="2" id="KW-1185">Reference proteome</keyword>
<reference evidence="1" key="1">
    <citation type="submission" date="2021-05" db="EMBL/GenBank/DDBJ databases">
        <authorList>
            <person name="Scholz U."/>
            <person name="Mascher M."/>
            <person name="Fiebig A."/>
        </authorList>
    </citation>
    <scope>NUCLEOTIDE SEQUENCE [LARGE SCALE GENOMIC DNA]</scope>
</reference>
<organism evidence="1 2">
    <name type="scientific">Avena sativa</name>
    <name type="common">Oat</name>
    <dbReference type="NCBI Taxonomy" id="4498"/>
    <lineage>
        <taxon>Eukaryota</taxon>
        <taxon>Viridiplantae</taxon>
        <taxon>Streptophyta</taxon>
        <taxon>Embryophyta</taxon>
        <taxon>Tracheophyta</taxon>
        <taxon>Spermatophyta</taxon>
        <taxon>Magnoliopsida</taxon>
        <taxon>Liliopsida</taxon>
        <taxon>Poales</taxon>
        <taxon>Poaceae</taxon>
        <taxon>BOP clade</taxon>
        <taxon>Pooideae</taxon>
        <taxon>Poodae</taxon>
        <taxon>Poeae</taxon>
        <taxon>Poeae Chloroplast Group 1 (Aveneae type)</taxon>
        <taxon>Aveninae</taxon>
        <taxon>Avena</taxon>
    </lineage>
</organism>